<dbReference type="PANTHER" id="PTHR11236">
    <property type="entry name" value="AMINOBENZOATE/ANTHRANILATE SYNTHASE"/>
    <property type="match status" value="1"/>
</dbReference>
<dbReference type="SUPFAM" id="SSF56322">
    <property type="entry name" value="ADC synthase"/>
    <property type="match status" value="1"/>
</dbReference>
<dbReference type="PANTHER" id="PTHR11236:SF9">
    <property type="entry name" value="ANTHRANILATE SYNTHASE COMPONENT 1"/>
    <property type="match status" value="1"/>
</dbReference>
<dbReference type="Proteomes" id="UP000176253">
    <property type="component" value="Unassembled WGS sequence"/>
</dbReference>
<evidence type="ECO:0000313" key="4">
    <source>
        <dbReference type="Proteomes" id="UP000176253"/>
    </source>
</evidence>
<dbReference type="InterPro" id="IPR006805">
    <property type="entry name" value="Anth_synth_I_N"/>
</dbReference>
<dbReference type="InterPro" id="IPR015890">
    <property type="entry name" value="Chorismate_C"/>
</dbReference>
<dbReference type="PRINTS" id="PR00095">
    <property type="entry name" value="ANTSNTHASEI"/>
</dbReference>
<dbReference type="GO" id="GO:0000162">
    <property type="term" value="P:L-tryptophan biosynthetic process"/>
    <property type="evidence" value="ECO:0007669"/>
    <property type="project" value="TreeGrafter"/>
</dbReference>
<evidence type="ECO:0000313" key="3">
    <source>
        <dbReference type="EMBL" id="OGG19103.1"/>
    </source>
</evidence>
<proteinExistence type="predicted"/>
<reference evidence="3 4" key="1">
    <citation type="journal article" date="2016" name="Nat. Commun.">
        <title>Thousands of microbial genomes shed light on interconnected biogeochemical processes in an aquifer system.</title>
        <authorList>
            <person name="Anantharaman K."/>
            <person name="Brown C.T."/>
            <person name="Hug L.A."/>
            <person name="Sharon I."/>
            <person name="Castelle C.J."/>
            <person name="Probst A.J."/>
            <person name="Thomas B.C."/>
            <person name="Singh A."/>
            <person name="Wilkins M.J."/>
            <person name="Karaoz U."/>
            <person name="Brodie E.L."/>
            <person name="Williams K.H."/>
            <person name="Hubbard S.S."/>
            <person name="Banfield J.F."/>
        </authorList>
    </citation>
    <scope>NUCLEOTIDE SEQUENCE [LARGE SCALE GENOMIC DNA]</scope>
</reference>
<dbReference type="Pfam" id="PF00425">
    <property type="entry name" value="Chorismate_bind"/>
    <property type="match status" value="1"/>
</dbReference>
<gene>
    <name evidence="3" type="ORF">A3D78_04470</name>
</gene>
<evidence type="ECO:0000259" key="1">
    <source>
        <dbReference type="Pfam" id="PF00425"/>
    </source>
</evidence>
<evidence type="ECO:0008006" key="5">
    <source>
        <dbReference type="Google" id="ProtNLM"/>
    </source>
</evidence>
<sequence>MENIFQNIKLGSYQEKEVDLSISAFEVFKRLYPYSKNIFLLESLGEEGKYNRFSYVGYEPECVISGLNGELIVNNRLFKSANPFENLKIFSRFSSAGRDFCGGLVGYFSYEAAAFFEPGFPPANRAEKHEFPDFQFGLYFDGLKFDKRGKRCTYFHYGNSRLDQIMKIINKTNGNLGRFSYKTIKNPDEKEHRFKVEHALEEIKKGNIFQVVLSERTDYQIDGDNRRIYAVLRQVNPSPYMIYQKFDMREIISASPELLIRVKGRKIEHFGTLAGTIKRGKDQEEDERLRERLIGDEKELAEHFMLVDLARNDVGKVARFGTITVDKLSTVKKFSKVQHLYSEIRGELQGRRNCFDAIAACFPAGTLTGAPKVEAMKIISKLEEMRRGPYGGVAGYFSFNGEVMLAIIIRSLMICRNYAYTQTGSGIVVDSVPDREFQEIVNKQNGMDETLRRASL</sequence>
<dbReference type="STRING" id="1798383.A3D78_04470"/>
<organism evidence="3 4">
    <name type="scientific">Candidatus Gottesmanbacteria bacterium RIFCSPHIGHO2_02_FULL_39_14</name>
    <dbReference type="NCBI Taxonomy" id="1798383"/>
    <lineage>
        <taxon>Bacteria</taxon>
        <taxon>Candidatus Gottesmaniibacteriota</taxon>
    </lineage>
</organism>
<dbReference type="Pfam" id="PF04715">
    <property type="entry name" value="Anth_synt_I_N"/>
    <property type="match status" value="1"/>
</dbReference>
<feature type="domain" description="Anthranilate synthase component I N-terminal" evidence="2">
    <location>
        <begin position="25"/>
        <end position="153"/>
    </location>
</feature>
<protein>
    <recommendedName>
        <fullName evidence="5">Anthranilate synthase component I</fullName>
    </recommendedName>
</protein>
<feature type="domain" description="Chorismate-utilising enzyme C-terminal" evidence="1">
    <location>
        <begin position="189"/>
        <end position="443"/>
    </location>
</feature>
<comment type="caution">
    <text evidence="3">The sequence shown here is derived from an EMBL/GenBank/DDBJ whole genome shotgun (WGS) entry which is preliminary data.</text>
</comment>
<dbReference type="AlphaFoldDB" id="A0A1F6A319"/>
<accession>A0A1F6A319</accession>
<dbReference type="EMBL" id="MFJM01000006">
    <property type="protein sequence ID" value="OGG19103.1"/>
    <property type="molecule type" value="Genomic_DNA"/>
</dbReference>
<evidence type="ECO:0000259" key="2">
    <source>
        <dbReference type="Pfam" id="PF04715"/>
    </source>
</evidence>
<dbReference type="InterPro" id="IPR019999">
    <property type="entry name" value="Anth_synth_I-like"/>
</dbReference>
<name>A0A1F6A319_9BACT</name>
<dbReference type="InterPro" id="IPR005801">
    <property type="entry name" value="ADC_synthase"/>
</dbReference>
<dbReference type="Gene3D" id="3.60.120.10">
    <property type="entry name" value="Anthranilate synthase"/>
    <property type="match status" value="1"/>
</dbReference>